<sequence length="98" mass="10795">MHSLLSLSSNIFRHHPSSAIDVVGIEFASGEISVYDVRMDERLMRMFMEGGGVRPLGFRSGVLDSPTAVPRLLKFRSGHHALYTSLGMGNNFLPFQGS</sequence>
<keyword evidence="2" id="KW-1185">Reference proteome</keyword>
<evidence type="ECO:0000313" key="1">
    <source>
        <dbReference type="EMBL" id="KAF9061309.1"/>
    </source>
</evidence>
<dbReference type="Proteomes" id="UP000772434">
    <property type="component" value="Unassembled WGS sequence"/>
</dbReference>
<accession>A0A9P5U0G4</accession>
<reference evidence="1" key="1">
    <citation type="submission" date="2020-11" db="EMBL/GenBank/DDBJ databases">
        <authorList>
            <consortium name="DOE Joint Genome Institute"/>
            <person name="Ahrendt S."/>
            <person name="Riley R."/>
            <person name="Andreopoulos W."/>
            <person name="Labutti K."/>
            <person name="Pangilinan J."/>
            <person name="Ruiz-Duenas F.J."/>
            <person name="Barrasa J.M."/>
            <person name="Sanchez-Garcia M."/>
            <person name="Camarero S."/>
            <person name="Miyauchi S."/>
            <person name="Serrano A."/>
            <person name="Linde D."/>
            <person name="Babiker R."/>
            <person name="Drula E."/>
            <person name="Ayuso-Fernandez I."/>
            <person name="Pacheco R."/>
            <person name="Padilla G."/>
            <person name="Ferreira P."/>
            <person name="Barriuso J."/>
            <person name="Kellner H."/>
            <person name="Castanera R."/>
            <person name="Alfaro M."/>
            <person name="Ramirez L."/>
            <person name="Pisabarro A.G."/>
            <person name="Kuo A."/>
            <person name="Tritt A."/>
            <person name="Lipzen A."/>
            <person name="He G."/>
            <person name="Yan M."/>
            <person name="Ng V."/>
            <person name="Cullen D."/>
            <person name="Martin F."/>
            <person name="Rosso M.-N."/>
            <person name="Henrissat B."/>
            <person name="Hibbett D."/>
            <person name="Martinez A.T."/>
            <person name="Grigoriev I.V."/>
        </authorList>
    </citation>
    <scope>NUCLEOTIDE SEQUENCE</scope>
    <source>
        <strain evidence="1">AH 40177</strain>
    </source>
</reference>
<protein>
    <submittedName>
        <fullName evidence="1">Uncharacterized protein</fullName>
    </submittedName>
</protein>
<organism evidence="1 2">
    <name type="scientific">Rhodocollybia butyracea</name>
    <dbReference type="NCBI Taxonomy" id="206335"/>
    <lineage>
        <taxon>Eukaryota</taxon>
        <taxon>Fungi</taxon>
        <taxon>Dikarya</taxon>
        <taxon>Basidiomycota</taxon>
        <taxon>Agaricomycotina</taxon>
        <taxon>Agaricomycetes</taxon>
        <taxon>Agaricomycetidae</taxon>
        <taxon>Agaricales</taxon>
        <taxon>Marasmiineae</taxon>
        <taxon>Omphalotaceae</taxon>
        <taxon>Rhodocollybia</taxon>
    </lineage>
</organism>
<name>A0A9P5U0G4_9AGAR</name>
<gene>
    <name evidence="1" type="ORF">BDP27DRAFT_1488740</name>
</gene>
<proteinExistence type="predicted"/>
<dbReference type="AlphaFoldDB" id="A0A9P5U0G4"/>
<comment type="caution">
    <text evidence="1">The sequence shown here is derived from an EMBL/GenBank/DDBJ whole genome shotgun (WGS) entry which is preliminary data.</text>
</comment>
<evidence type="ECO:0000313" key="2">
    <source>
        <dbReference type="Proteomes" id="UP000772434"/>
    </source>
</evidence>
<dbReference type="EMBL" id="JADNRY010000207">
    <property type="protein sequence ID" value="KAF9061309.1"/>
    <property type="molecule type" value="Genomic_DNA"/>
</dbReference>
<dbReference type="OrthoDB" id="10250769at2759"/>